<dbReference type="FunFam" id="1.10.1070.11:FF:000029">
    <property type="entry name" value="Serine/threonine-protein kinase TOR"/>
    <property type="match status" value="1"/>
</dbReference>
<dbReference type="InterPro" id="IPR057564">
    <property type="entry name" value="HEAT_ATR"/>
</dbReference>
<evidence type="ECO:0000256" key="1">
    <source>
        <dbReference type="ARBA" id="ARBA00011031"/>
    </source>
</evidence>
<keyword evidence="6 11" id="KW-0418">Kinase</keyword>
<dbReference type="Gene3D" id="1.20.120.150">
    <property type="entry name" value="FKBP12-rapamycin binding domain"/>
    <property type="match status" value="1"/>
</dbReference>
<dbReference type="Pfam" id="PF23271">
    <property type="entry name" value="HEAT_GCN1"/>
    <property type="match status" value="1"/>
</dbReference>
<dbReference type="GO" id="GO:0005886">
    <property type="term" value="C:plasma membrane"/>
    <property type="evidence" value="ECO:0007669"/>
    <property type="project" value="UniProtKB-ARBA"/>
</dbReference>
<proteinExistence type="inferred from homology"/>
<dbReference type="GO" id="GO:0005634">
    <property type="term" value="C:nucleus"/>
    <property type="evidence" value="ECO:0007669"/>
    <property type="project" value="TreeGrafter"/>
</dbReference>
<reference evidence="14" key="1">
    <citation type="submission" date="2021-10" db="EMBL/GenBank/DDBJ databases">
        <title>De novo Genome Assembly of Clathrus columnatus (Basidiomycota, Fungi) Using Illumina and Nanopore Sequence Data.</title>
        <authorList>
            <person name="Ogiso-Tanaka E."/>
            <person name="Itagaki H."/>
            <person name="Hosoya T."/>
            <person name="Hosaka K."/>
        </authorList>
    </citation>
    <scope>NUCLEOTIDE SEQUENCE</scope>
    <source>
        <strain evidence="14">MO-923</strain>
    </source>
</reference>
<dbReference type="GO" id="GO:0080090">
    <property type="term" value="P:regulation of primary metabolic process"/>
    <property type="evidence" value="ECO:0007669"/>
    <property type="project" value="UniProtKB-ARBA"/>
</dbReference>
<keyword evidence="3 11" id="KW-0808">Transferase</keyword>
<dbReference type="SUPFAM" id="SSF52540">
    <property type="entry name" value="P-loop containing nucleoside triphosphate hydrolases"/>
    <property type="match status" value="1"/>
</dbReference>
<sequence>MSSGSTSQNDILNQIFSLLKSRNPDVRLSGARDLKRYVMGARADMNADTLTKLYDEHIKPRLLLLIHSNNSIDKLGGILAIDHLMDVDQEETIENRGNLFRFYNYLTILLPNPDLNVMVAASKALGKIAKIGDQVLGERFIEHEVPDSIELLSSYEKTEQSRYAGVLILKELARNSPGYFIPHITLIFEKILLPLRDPRAHVREGAAELLAELLDIMAARERQTRNQVYLTKLVEHSFQGLKANQVEVIHGSLLTYRELLLHAGMAMRDSFQETVETIFRFKAHRDTLIRRTVIALIPTFALYDNQSFSEHFLHKAMSHLLSQLDKPTERTIAYIAIGHVAGAVGSEMKSFLDAIMSNIKQALQMRGKKNAPSEEPLFQCIGMLASSVGPNLTKLLHDQLDLMFACGLSESLRAALVSVARHIPPLLTAIQGQDPFFSPSSSFVVYNLDWDAVQTPRNAANRNERGKMVVVSKNPELLTLALTTLGTFDFSGHILNEFIRDAALPYLEDDHPEVRKAAAVTCCKLFVRDPLCYQSSNHSIEIISEILDKLLTVGVADPDPIIRGVVLASLDDRFDKHLAQAEYVRSLFIALNDEVFANRVLAIVLIGRLALHNPAYVIPSLRKALIQLLTELEYSTITRSREEAARLLALLASATQRLIKPYALPMLRVLLPKATDSNSVVAGQVLLCIGELSSVGGEDFVPHIPQLMSVILSTLSDPAALSKREAALITLGQLCTNTSYVISPIVEHPQLMPMLGRILKSETSINVRRQVIRLLGILGAIDPYRRKGFEDPNFETPRGVDAAPASHATAASGTDDYYQTVAIDALLGIMKDQSLSNQHHVAVDSIMSIFKTQGLKCVSFLPRILPAFSSVTRSSNARLQEHHLEQIAILIGIIKQHVRNFVPQLFDLVNDLWETASLQLPLVTLVEALGKSLDAEFRPFLPSILPRLLKVFDGDLTEKRTATQIKVFQAFGTFGANIEEYLHLVIPVIVKSYERSEAPISLRKTAVKTIEILSQRVNFSDHASRIIHPLIRILSHPNNDLRMAVMDTLSALVHQLGSDFAIFVPTINKCLIRYRIRHDGYDHLINILLNGERLPSPNFPLDKSDMKGSEFSGIPEVGKMTPNLQHLKQAWDVSVVATKEDWQDWFKRVSAQFMKESPSAAIRSCMNVLDAYPQIARELFNAAFLSCWGELYEQYQDDLVRSIETAITHPSMPSDLVHVLLNLAEFMEHEDKRLPIENRTLGEYALQFHAYAKALHYKELEFFRESTPSIVEALIGINTKLQQHDAAWGTLTVAREQYDVSKHEEWFERLGRWQEALDAYDKKAELEPHAPDIVLGRMRCLHALGEWDRLAQLVNDHWMDAGNEGRREIAPLAAAAAWSLREWDSMDEYISVMPNDSADRSFYRAILAVHRSQFSKATNQILKARDLLDSSLTAVIGESPGRAYNLVVRAQMLSELEEIIAYKQLADQPERREVLRKTWRTRLQGCQPDVEVWQRILQVRALVLKSEEEPQMWIKFANLCRKNDRMWLAEKTINSLTQPDQARNKAGPHVVYAQLKFMWGRGDQQEALVALRNFCEALQRDIPIKPGESKVSHQERLADISKVLARCYLKAGQWQSEMKPDWTPSSIKTILQAYYSATQFDPKWYKAWHTWSLANFEVIGYLEAQNASHPEEVPFQSFVVHITSAVEGFFRSIALRNKSALQDILRLLTLWFKYGAHDEVSHAMSSGFTTLEVDTWLEVIPQVIARIQTPSVNIRRTINLLLTDVGKHHPQALIYPLTVASKSSSLARKNAAIAVMDRMREHSATIVEQALVVSQELIRVAILWHELWHEGLEEASRLYFTEKNPEGMIAALEPLHEMLEKGPTTIRETSFSQVFGRDLQDAREASKRFLRYGETSDLDRAWDIYYGIFRKIEKQLPQLTTLDLQYVSPGLLKARTYQSGRKTVRIESFATKLTVIASKQRPRRLSLKGDDGRDYLYVLKGHEDLRQDERVMQLFSLVNTLLSVDTNSFKRHLHIQRYPVIPLAPNAGLIGWVHESDTLHVLVRDYREARKILLNLEYRLMLQMAPDYEILTLLQKVEVFEYALDNTTGQDLYRMLWLRSVNSEAWLDRRATYTRSLAVNSMVGHILGLGDRHPSNILIGRATGMVVHIDFGDCFEVAMHREKFPETVPFRLTRMLTHAMEVSGIQGSFKYTCEITMQVLRDNKDSLMAVLEAFVYDPLISWRLLQTDVDVRQEDNAAVDQLARVGYPQNPVRKMKADENEIFNDTVGDMGVKQEVRNEKALHVYNRVQHKLTGPVERDVAVLLLAYQKLEYKYTSYPKSIQLHPQIDRRELNDSMRTAGDNMRGARDAGGDRLERRNEEQIGMSVVKRLSVFTTSVQDIADLHKCRCLCTRHDQDILDLLKTLDTTYEFLERTVEIEDNPNHKRILTTLAKQTINCAYLIRDYGKISNFWCRAGNTVIKQPKLCIEAYKNAFSNTLKEFQIYTALHTEVGVGRLIEGVQEIIWTLISLPYAVGAGLHIEKQCLPGIRVKVLQEIIDWVSDSSESSPRMLLLAGPAGVGKSTIAHSVALTYKSLGRLGIIWAKGGSKVFSTIARDIADLDPEIKGELAKAIKNQTALQGTTDLLQQWNCSEISPFLTNACQ</sequence>
<dbReference type="GO" id="GO:0044877">
    <property type="term" value="F:protein-containing complex binding"/>
    <property type="evidence" value="ECO:0007669"/>
    <property type="project" value="InterPro"/>
</dbReference>
<dbReference type="Pfam" id="PF08771">
    <property type="entry name" value="FRB_dom"/>
    <property type="match status" value="1"/>
</dbReference>
<organism evidence="14 15">
    <name type="scientific">Clathrus columnatus</name>
    <dbReference type="NCBI Taxonomy" id="1419009"/>
    <lineage>
        <taxon>Eukaryota</taxon>
        <taxon>Fungi</taxon>
        <taxon>Dikarya</taxon>
        <taxon>Basidiomycota</taxon>
        <taxon>Agaricomycotina</taxon>
        <taxon>Agaricomycetes</taxon>
        <taxon>Phallomycetidae</taxon>
        <taxon>Phallales</taxon>
        <taxon>Clathraceae</taxon>
        <taxon>Clathrus</taxon>
    </lineage>
</organism>
<dbReference type="FunFam" id="1.25.10.10:FF:000371">
    <property type="entry name" value="Serine/threonine-protein kinase TOR"/>
    <property type="match status" value="1"/>
</dbReference>
<comment type="caution">
    <text evidence="14">The sequence shown here is derived from an EMBL/GenBank/DDBJ whole genome shotgun (WGS) entry which is preliminary data.</text>
</comment>
<dbReference type="SMART" id="SM01346">
    <property type="entry name" value="DUF3385"/>
    <property type="match status" value="1"/>
</dbReference>
<dbReference type="InterPro" id="IPR036940">
    <property type="entry name" value="PI3/4_kinase_cat_sf"/>
</dbReference>
<dbReference type="InterPro" id="IPR011989">
    <property type="entry name" value="ARM-like"/>
</dbReference>
<dbReference type="InterPro" id="IPR003151">
    <property type="entry name" value="PIK-rel_kinase_FAT"/>
</dbReference>
<keyword evidence="4" id="KW-0677">Repeat</keyword>
<dbReference type="Gene3D" id="1.10.1070.11">
    <property type="entry name" value="Phosphatidylinositol 3-/4-kinase, catalytic domain"/>
    <property type="match status" value="1"/>
</dbReference>
<dbReference type="InterPro" id="IPR014009">
    <property type="entry name" value="PIK_FAT"/>
</dbReference>
<dbReference type="EC" id="2.7.11.1" evidence="11"/>
<evidence type="ECO:0000313" key="14">
    <source>
        <dbReference type="EMBL" id="GJJ14522.1"/>
    </source>
</evidence>
<dbReference type="FunFam" id="3.30.1010.10:FF:000006">
    <property type="entry name" value="Serine/threonine-protein kinase TOR"/>
    <property type="match status" value="1"/>
</dbReference>
<dbReference type="GO" id="GO:0016242">
    <property type="term" value="P:negative regulation of macroautophagy"/>
    <property type="evidence" value="ECO:0007669"/>
    <property type="project" value="TreeGrafter"/>
</dbReference>
<dbReference type="Proteomes" id="UP001050691">
    <property type="component" value="Unassembled WGS sequence"/>
</dbReference>
<gene>
    <name evidence="14" type="ORF">Clacol_008786</name>
</gene>
<dbReference type="GO" id="GO:0031931">
    <property type="term" value="C:TORC1 complex"/>
    <property type="evidence" value="ECO:0007669"/>
    <property type="project" value="TreeGrafter"/>
</dbReference>
<dbReference type="Pfam" id="PF00454">
    <property type="entry name" value="PI3_PI4_kinase"/>
    <property type="match status" value="1"/>
</dbReference>
<dbReference type="InterPro" id="IPR018936">
    <property type="entry name" value="PI3/4_kinase_CS"/>
</dbReference>
<evidence type="ECO:0000256" key="3">
    <source>
        <dbReference type="ARBA" id="ARBA00022679"/>
    </source>
</evidence>
<dbReference type="PROSITE" id="PS50290">
    <property type="entry name" value="PI3_4_KINASE_3"/>
    <property type="match status" value="1"/>
</dbReference>
<feature type="domain" description="FAT" evidence="13">
    <location>
        <begin position="1240"/>
        <end position="1783"/>
    </location>
</feature>
<accession>A0AAV5AIP2</accession>
<dbReference type="InterPro" id="IPR050517">
    <property type="entry name" value="DDR_Repair_Kinase"/>
</dbReference>
<dbReference type="Pfam" id="PF02259">
    <property type="entry name" value="FAT"/>
    <property type="match status" value="1"/>
</dbReference>
<dbReference type="SUPFAM" id="SSF48371">
    <property type="entry name" value="ARM repeat"/>
    <property type="match status" value="2"/>
</dbReference>
<keyword evidence="2 11" id="KW-0723">Serine/threonine-protein kinase</keyword>
<feature type="domain" description="PI3K/PI4K catalytic" evidence="12">
    <location>
        <begin position="1949"/>
        <end position="2260"/>
    </location>
</feature>
<evidence type="ECO:0000256" key="5">
    <source>
        <dbReference type="ARBA" id="ARBA00022741"/>
    </source>
</evidence>
<dbReference type="SMART" id="SM01345">
    <property type="entry name" value="Rapamycin_bind"/>
    <property type="match status" value="1"/>
</dbReference>
<keyword evidence="8" id="KW-0131">Cell cycle</keyword>
<dbReference type="SUPFAM" id="SSF47212">
    <property type="entry name" value="FKBP12-rapamycin-binding domain of FKBP-rapamycin-associated protein (FRAP)"/>
    <property type="match status" value="1"/>
</dbReference>
<dbReference type="InterPro" id="IPR011990">
    <property type="entry name" value="TPR-like_helical_dom_sf"/>
</dbReference>
<dbReference type="GO" id="GO:0038202">
    <property type="term" value="P:TORC1 signaling"/>
    <property type="evidence" value="ECO:0007669"/>
    <property type="project" value="TreeGrafter"/>
</dbReference>
<dbReference type="Gene3D" id="3.30.1010.10">
    <property type="entry name" value="Phosphatidylinositol 3-kinase Catalytic Subunit, Chain A, domain 4"/>
    <property type="match status" value="1"/>
</dbReference>
<dbReference type="GO" id="GO:0031932">
    <property type="term" value="C:TORC2 complex"/>
    <property type="evidence" value="ECO:0007669"/>
    <property type="project" value="TreeGrafter"/>
</dbReference>
<dbReference type="PANTHER" id="PTHR11139">
    <property type="entry name" value="ATAXIA TELANGIECTASIA MUTATED ATM -RELATED"/>
    <property type="match status" value="1"/>
</dbReference>
<dbReference type="Gene3D" id="3.40.50.300">
    <property type="entry name" value="P-loop containing nucleotide triphosphate hydrolases"/>
    <property type="match status" value="1"/>
</dbReference>
<dbReference type="InterPro" id="IPR036738">
    <property type="entry name" value="FRB_sf"/>
</dbReference>
<dbReference type="InterPro" id="IPR024585">
    <property type="entry name" value="mTOR_dom"/>
</dbReference>
<dbReference type="InterPro" id="IPR016024">
    <property type="entry name" value="ARM-type_fold"/>
</dbReference>
<keyword evidence="15" id="KW-1185">Reference proteome</keyword>
<dbReference type="Gene3D" id="1.25.10.10">
    <property type="entry name" value="Leucine-rich Repeat Variant"/>
    <property type="match status" value="4"/>
</dbReference>
<dbReference type="InterPro" id="IPR009076">
    <property type="entry name" value="FRB_dom"/>
</dbReference>
<dbReference type="InterPro" id="IPR026683">
    <property type="entry name" value="TOR_cat"/>
</dbReference>
<evidence type="ECO:0000256" key="9">
    <source>
        <dbReference type="ARBA" id="ARBA00047899"/>
    </source>
</evidence>
<dbReference type="Pfam" id="PF23593">
    <property type="entry name" value="HEAT_ATR"/>
    <property type="match status" value="1"/>
</dbReference>
<keyword evidence="7 11" id="KW-0067">ATP-binding</keyword>
<dbReference type="Pfam" id="PF11865">
    <property type="entry name" value="mTOR_dom"/>
    <property type="match status" value="1"/>
</dbReference>
<dbReference type="GO" id="GO:0005737">
    <property type="term" value="C:cytoplasm"/>
    <property type="evidence" value="ECO:0007669"/>
    <property type="project" value="TreeGrafter"/>
</dbReference>
<dbReference type="SUPFAM" id="SSF56112">
    <property type="entry name" value="Protein kinase-like (PK-like)"/>
    <property type="match status" value="1"/>
</dbReference>
<dbReference type="Gene3D" id="1.25.40.10">
    <property type="entry name" value="Tetratricopeptide repeat domain"/>
    <property type="match status" value="1"/>
</dbReference>
<dbReference type="GO" id="GO:0004674">
    <property type="term" value="F:protein serine/threonine kinase activity"/>
    <property type="evidence" value="ECO:0007669"/>
    <property type="project" value="UniProtKB-KW"/>
</dbReference>
<dbReference type="PANTHER" id="PTHR11139:SF9">
    <property type="entry name" value="SERINE_THREONINE-PROTEIN KINASE MTOR"/>
    <property type="match status" value="1"/>
</dbReference>
<dbReference type="CDD" id="cd05169">
    <property type="entry name" value="PIKKc_TOR"/>
    <property type="match status" value="1"/>
</dbReference>
<dbReference type="InterPro" id="IPR000403">
    <property type="entry name" value="PI3/4_kinase_cat_dom"/>
</dbReference>
<evidence type="ECO:0000313" key="15">
    <source>
        <dbReference type="Proteomes" id="UP001050691"/>
    </source>
</evidence>
<keyword evidence="5 11" id="KW-0547">Nucleotide-binding</keyword>
<evidence type="ECO:0000259" key="13">
    <source>
        <dbReference type="PROSITE" id="PS51189"/>
    </source>
</evidence>
<comment type="catalytic activity">
    <reaction evidence="10">
        <text>L-seryl-[protein] + ATP = O-phospho-L-seryl-[protein] + ADP + H(+)</text>
        <dbReference type="Rhea" id="RHEA:17989"/>
        <dbReference type="Rhea" id="RHEA-COMP:9863"/>
        <dbReference type="Rhea" id="RHEA-COMP:11604"/>
        <dbReference type="ChEBI" id="CHEBI:15378"/>
        <dbReference type="ChEBI" id="CHEBI:29999"/>
        <dbReference type="ChEBI" id="CHEBI:30616"/>
        <dbReference type="ChEBI" id="CHEBI:83421"/>
        <dbReference type="ChEBI" id="CHEBI:456216"/>
        <dbReference type="EC" id="2.7.11.1"/>
    </reaction>
</comment>
<comment type="catalytic activity">
    <reaction evidence="9 11">
        <text>L-threonyl-[protein] + ATP = O-phospho-L-threonyl-[protein] + ADP + H(+)</text>
        <dbReference type="Rhea" id="RHEA:46608"/>
        <dbReference type="Rhea" id="RHEA-COMP:11060"/>
        <dbReference type="Rhea" id="RHEA-COMP:11605"/>
        <dbReference type="ChEBI" id="CHEBI:15378"/>
        <dbReference type="ChEBI" id="CHEBI:30013"/>
        <dbReference type="ChEBI" id="CHEBI:30616"/>
        <dbReference type="ChEBI" id="CHEBI:61977"/>
        <dbReference type="ChEBI" id="CHEBI:456216"/>
        <dbReference type="EC" id="2.7.11.1"/>
    </reaction>
</comment>
<dbReference type="InterPro" id="IPR057546">
    <property type="entry name" value="HEAT_GCN1"/>
</dbReference>
<evidence type="ECO:0000256" key="8">
    <source>
        <dbReference type="ARBA" id="ARBA00023306"/>
    </source>
</evidence>
<dbReference type="FunFam" id="1.20.120.150:FF:000001">
    <property type="entry name" value="Serine/threonine-protein kinase TOR"/>
    <property type="match status" value="1"/>
</dbReference>
<dbReference type="InterPro" id="IPR011009">
    <property type="entry name" value="Kinase-like_dom_sf"/>
</dbReference>
<evidence type="ECO:0000256" key="2">
    <source>
        <dbReference type="ARBA" id="ARBA00022527"/>
    </source>
</evidence>
<comment type="similarity">
    <text evidence="1 11">Belongs to the PI3/PI4-kinase family.</text>
</comment>
<dbReference type="PROSITE" id="PS51189">
    <property type="entry name" value="FAT"/>
    <property type="match status" value="1"/>
</dbReference>
<dbReference type="InterPro" id="IPR027417">
    <property type="entry name" value="P-loop_NTPase"/>
</dbReference>
<dbReference type="SMART" id="SM00146">
    <property type="entry name" value="PI3Kc"/>
    <property type="match status" value="1"/>
</dbReference>
<evidence type="ECO:0000259" key="12">
    <source>
        <dbReference type="PROSITE" id="PS50290"/>
    </source>
</evidence>
<dbReference type="EMBL" id="BPWL01000010">
    <property type="protein sequence ID" value="GJJ14522.1"/>
    <property type="molecule type" value="Genomic_DNA"/>
</dbReference>
<evidence type="ECO:0000256" key="10">
    <source>
        <dbReference type="ARBA" id="ARBA00048679"/>
    </source>
</evidence>
<dbReference type="PROSITE" id="PS00916">
    <property type="entry name" value="PI3_4_KINASE_2"/>
    <property type="match status" value="1"/>
</dbReference>
<name>A0AAV5AIP2_9AGAM</name>
<evidence type="ECO:0000256" key="4">
    <source>
        <dbReference type="ARBA" id="ARBA00022737"/>
    </source>
</evidence>
<evidence type="ECO:0000256" key="6">
    <source>
        <dbReference type="ARBA" id="ARBA00022777"/>
    </source>
</evidence>
<protein>
    <recommendedName>
        <fullName evidence="11">Serine/threonine-protein kinase TOR</fullName>
        <ecNumber evidence="11">2.7.11.1</ecNumber>
    </recommendedName>
</protein>
<evidence type="ECO:0000256" key="7">
    <source>
        <dbReference type="ARBA" id="ARBA00022840"/>
    </source>
</evidence>
<dbReference type="PROSITE" id="PS00915">
    <property type="entry name" value="PI3_4_KINASE_1"/>
    <property type="match status" value="1"/>
</dbReference>
<evidence type="ECO:0000256" key="11">
    <source>
        <dbReference type="RuleBase" id="RU364109"/>
    </source>
</evidence>
<dbReference type="GO" id="GO:0005524">
    <property type="term" value="F:ATP binding"/>
    <property type="evidence" value="ECO:0007669"/>
    <property type="project" value="UniProtKB-KW"/>
</dbReference>